<evidence type="ECO:0000313" key="3">
    <source>
        <dbReference type="Proteomes" id="UP000435112"/>
    </source>
</evidence>
<organism evidence="2 3">
    <name type="scientific">Phytophthora rubi</name>
    <dbReference type="NCBI Taxonomy" id="129364"/>
    <lineage>
        <taxon>Eukaryota</taxon>
        <taxon>Sar</taxon>
        <taxon>Stramenopiles</taxon>
        <taxon>Oomycota</taxon>
        <taxon>Peronosporomycetes</taxon>
        <taxon>Peronosporales</taxon>
        <taxon>Peronosporaceae</taxon>
        <taxon>Phytophthora</taxon>
    </lineage>
</organism>
<gene>
    <name evidence="2" type="ORF">PR002_g21650</name>
</gene>
<proteinExistence type="predicted"/>
<dbReference type="OrthoDB" id="79248at2759"/>
<dbReference type="EMBL" id="QXFU01002215">
    <property type="protein sequence ID" value="KAE8988796.1"/>
    <property type="molecule type" value="Genomic_DNA"/>
</dbReference>
<name>A0A6A3J0L5_9STRA</name>
<accession>A0A6A3J0L5</accession>
<evidence type="ECO:0000313" key="2">
    <source>
        <dbReference type="EMBL" id="KAE8988796.1"/>
    </source>
</evidence>
<feature type="region of interest" description="Disordered" evidence="1">
    <location>
        <begin position="72"/>
        <end position="113"/>
    </location>
</feature>
<sequence length="296" mass="32077">MNDSQHAHAFGDNCISTLSQTSSLIESTIRAFQSAGSMRLAALGCKMASVVHLTVYRLQHRKLQSFYSELFTPGRSPETRENGLTPPIDPRNEVAAGGRRSTAPGPPHRGCHGSFSSSYSRGFAGTDSMCSFNSSQIFDDREVDVDDVDSNSSRGDYARLSMPVESVKRVVPTECCAPWRGIKYQISTAANAPADNRRSHQGSQACVRGNDSCDVQRDIPGSSSRDGADHEVEAATTTRYKLGHMHKDKLLRAGTLPISLPCDVNVFLNARDAILQPVTASIPETREACGLDVLLC</sequence>
<comment type="caution">
    <text evidence="2">The sequence shown here is derived from an EMBL/GenBank/DDBJ whole genome shotgun (WGS) entry which is preliminary data.</text>
</comment>
<feature type="region of interest" description="Disordered" evidence="1">
    <location>
        <begin position="191"/>
        <end position="232"/>
    </location>
</feature>
<dbReference type="AlphaFoldDB" id="A0A6A3J0L5"/>
<reference evidence="2 3" key="1">
    <citation type="submission" date="2018-09" db="EMBL/GenBank/DDBJ databases">
        <title>Genomic investigation of the strawberry pathogen Phytophthora fragariae indicates pathogenicity is determined by transcriptional variation in three key races.</title>
        <authorList>
            <person name="Adams T.M."/>
            <person name="Armitage A.D."/>
            <person name="Sobczyk M.K."/>
            <person name="Bates H.J."/>
            <person name="Dunwell J.M."/>
            <person name="Nellist C.F."/>
            <person name="Harrison R.J."/>
        </authorList>
    </citation>
    <scope>NUCLEOTIDE SEQUENCE [LARGE SCALE GENOMIC DNA]</scope>
    <source>
        <strain evidence="2 3">SCRP324</strain>
    </source>
</reference>
<evidence type="ECO:0000256" key="1">
    <source>
        <dbReference type="SAM" id="MobiDB-lite"/>
    </source>
</evidence>
<protein>
    <submittedName>
        <fullName evidence="2">Uncharacterized protein</fullName>
    </submittedName>
</protein>
<dbReference type="Proteomes" id="UP000435112">
    <property type="component" value="Unassembled WGS sequence"/>
</dbReference>